<comment type="caution">
    <text evidence="6">The sequence shown here is derived from an EMBL/GenBank/DDBJ whole genome shotgun (WGS) entry which is preliminary data.</text>
</comment>
<dbReference type="GO" id="GO:0000423">
    <property type="term" value="P:mitophagy"/>
    <property type="evidence" value="ECO:0007669"/>
    <property type="project" value="TreeGrafter"/>
</dbReference>
<dbReference type="Proteomes" id="UP000620104">
    <property type="component" value="Unassembled WGS sequence"/>
</dbReference>
<dbReference type="InterPro" id="IPR040182">
    <property type="entry name" value="ATG13"/>
</dbReference>
<feature type="compositionally biased region" description="Polar residues" evidence="4">
    <location>
        <begin position="564"/>
        <end position="587"/>
    </location>
</feature>
<dbReference type="InterPro" id="IPR036570">
    <property type="entry name" value="HORMA_dom_sf"/>
</dbReference>
<feature type="compositionally biased region" description="Polar residues" evidence="4">
    <location>
        <begin position="350"/>
        <end position="362"/>
    </location>
</feature>
<dbReference type="PANTHER" id="PTHR13430:SF4">
    <property type="entry name" value="AUTOPHAGY-RELATED PROTEIN 13"/>
    <property type="match status" value="1"/>
</dbReference>
<organism evidence="6 7">
    <name type="scientific">Naganishia liquefaciens</name>
    <dbReference type="NCBI Taxonomy" id="104408"/>
    <lineage>
        <taxon>Eukaryota</taxon>
        <taxon>Fungi</taxon>
        <taxon>Dikarya</taxon>
        <taxon>Basidiomycota</taxon>
        <taxon>Agaricomycotina</taxon>
        <taxon>Tremellomycetes</taxon>
        <taxon>Filobasidiales</taxon>
        <taxon>Filobasidiaceae</taxon>
        <taxon>Naganishia</taxon>
    </lineage>
</organism>
<feature type="compositionally biased region" description="Polar residues" evidence="4">
    <location>
        <begin position="641"/>
        <end position="652"/>
    </location>
</feature>
<keyword evidence="2 3" id="KW-0072">Autophagy</keyword>
<dbReference type="EMBL" id="BLZA01000011">
    <property type="protein sequence ID" value="GHJ85175.1"/>
    <property type="molecule type" value="Genomic_DNA"/>
</dbReference>
<dbReference type="GO" id="GO:1990316">
    <property type="term" value="C:Atg1/ULK1 kinase complex"/>
    <property type="evidence" value="ECO:0007669"/>
    <property type="project" value="InterPro"/>
</dbReference>
<feature type="domain" description="Autophagy-related protein 13 N-terminal" evidence="5">
    <location>
        <begin position="11"/>
        <end position="282"/>
    </location>
</feature>
<comment type="similarity">
    <text evidence="1 3">Belongs to the ATG13 family. Fungi subfamily.</text>
</comment>
<feature type="region of interest" description="Disordered" evidence="4">
    <location>
        <begin position="991"/>
        <end position="1032"/>
    </location>
</feature>
<feature type="compositionally biased region" description="Basic and acidic residues" evidence="4">
    <location>
        <begin position="551"/>
        <end position="560"/>
    </location>
</feature>
<dbReference type="Gene3D" id="3.30.900.10">
    <property type="entry name" value="HORMA domain"/>
    <property type="match status" value="1"/>
</dbReference>
<evidence type="ECO:0000256" key="2">
    <source>
        <dbReference type="ARBA" id="ARBA00023006"/>
    </source>
</evidence>
<evidence type="ECO:0000256" key="4">
    <source>
        <dbReference type="SAM" id="MobiDB-lite"/>
    </source>
</evidence>
<dbReference type="GO" id="GO:0034727">
    <property type="term" value="P:piecemeal microautophagy of the nucleus"/>
    <property type="evidence" value="ECO:0007669"/>
    <property type="project" value="TreeGrafter"/>
</dbReference>
<evidence type="ECO:0000256" key="3">
    <source>
        <dbReference type="RuleBase" id="RU361214"/>
    </source>
</evidence>
<dbReference type="GO" id="GO:0005829">
    <property type="term" value="C:cytosol"/>
    <property type="evidence" value="ECO:0007669"/>
    <property type="project" value="TreeGrafter"/>
</dbReference>
<keyword evidence="7" id="KW-1185">Reference proteome</keyword>
<proteinExistence type="inferred from homology"/>
<dbReference type="AlphaFoldDB" id="A0A8H3TQ69"/>
<feature type="compositionally biased region" description="Low complexity" evidence="4">
    <location>
        <begin position="62"/>
        <end position="86"/>
    </location>
</feature>
<dbReference type="InterPro" id="IPR018731">
    <property type="entry name" value="Atg13_N"/>
</dbReference>
<dbReference type="Pfam" id="PF10033">
    <property type="entry name" value="ATG13"/>
    <property type="match status" value="1"/>
</dbReference>
<evidence type="ECO:0000313" key="6">
    <source>
        <dbReference type="EMBL" id="GHJ85175.1"/>
    </source>
</evidence>
<feature type="region of interest" description="Disordered" evidence="4">
    <location>
        <begin position="491"/>
        <end position="829"/>
    </location>
</feature>
<feature type="region of interest" description="Disordered" evidence="4">
    <location>
        <begin position="62"/>
        <end position="87"/>
    </location>
</feature>
<feature type="compositionally biased region" description="Low complexity" evidence="4">
    <location>
        <begin position="800"/>
        <end position="815"/>
    </location>
</feature>
<dbReference type="OrthoDB" id="70161at2759"/>
<gene>
    <name evidence="6" type="ORF">NliqN6_1577</name>
</gene>
<feature type="compositionally biased region" description="Polar residues" evidence="4">
    <location>
        <begin position="766"/>
        <end position="783"/>
    </location>
</feature>
<dbReference type="PANTHER" id="PTHR13430">
    <property type="match status" value="1"/>
</dbReference>
<evidence type="ECO:0000259" key="5">
    <source>
        <dbReference type="Pfam" id="PF10033"/>
    </source>
</evidence>
<feature type="compositionally biased region" description="Low complexity" evidence="4">
    <location>
        <begin position="428"/>
        <end position="440"/>
    </location>
</feature>
<evidence type="ECO:0000256" key="1">
    <source>
        <dbReference type="ARBA" id="ARBA00005246"/>
    </source>
</evidence>
<feature type="region of interest" description="Disordered" evidence="4">
    <location>
        <begin position="331"/>
        <end position="456"/>
    </location>
</feature>
<feature type="region of interest" description="Disordered" evidence="4">
    <location>
        <begin position="864"/>
        <end position="910"/>
    </location>
</feature>
<feature type="compositionally biased region" description="Polar residues" evidence="4">
    <location>
        <begin position="442"/>
        <end position="456"/>
    </location>
</feature>
<dbReference type="GO" id="GO:0034497">
    <property type="term" value="P:protein localization to phagophore assembly site"/>
    <property type="evidence" value="ECO:0007669"/>
    <property type="project" value="TreeGrafter"/>
</dbReference>
<evidence type="ECO:0000313" key="7">
    <source>
        <dbReference type="Proteomes" id="UP000620104"/>
    </source>
</evidence>
<feature type="compositionally biased region" description="Polar residues" evidence="4">
    <location>
        <begin position="871"/>
        <end position="901"/>
    </location>
</feature>
<protein>
    <recommendedName>
        <fullName evidence="3">Autophagy-related protein 13</fullName>
    </recommendedName>
</protein>
<feature type="compositionally biased region" description="Low complexity" evidence="4">
    <location>
        <begin position="515"/>
        <end position="529"/>
    </location>
</feature>
<accession>A0A8H3TQ69</accession>
<feature type="compositionally biased region" description="Polar residues" evidence="4">
    <location>
        <begin position="679"/>
        <end position="689"/>
    </location>
</feature>
<sequence>MADISRSDQIVHRFYVKTLGVLADARLRREGTDEPKLDKWFDLPLPDYPHFRQELVPYRYLSQQSDLSEPSSPSISGSREGSASSRHIPWASAPPLLISITLDTTSIPTGQRLHWRNASTGERIALRVDASGKGKSRRDDDDDDVPRGIVLERWSLRVLPPPQPVPPLMTSSSSYRAGIAHFRAMQPFVQQLPAQILADRLRSGQTGLKIGIRVSSADLADAMDDEEMGAAYRSLESGLVGLQEPFDPNLGSATTDRYTFPAVALSNGLFQLDMQYRQQVDFWLANDTDETVDLAEDEYFTPTIRPPSSSRTQQMTAQANREVHANVSAGLTATRPDGPLRPSRPPIVQGDSSRGKWSSTESLPFAVGPSTLSGSQSGRYGVDRVSASPTATTQFGRRYSGLGNSGDSGSRRAPSPSAGVGLGIVNRSSSGSISAISGTSYDRPSSLQRPSSYLSQSGRSFTQINSALHASPSQGESPRPRLQSLLSSPAGMVALGGTGMSPSPGTPPFLGAGFRTSSSPSTSYTRPSSFGSRGLSMLGPNTGSPTPPIPESHEGGDEQPRSVGASTSVTGSRNMRRYSSSFGQGQIPQRRPSSWLGAGSTTSSGDPGSLVFGASSRGEGSGAESRRLSARGPEGFDGRRSSVTSLSRSHATPSHAEKEAINDFLRTLDILAEPPESAWGNSTAQTGSQDRSEQDTPPLPTSRSSNSEVYRRPLTKSQVDEALRRMAGSYTPPFPAPSAGTSPRSLALPKLTATPPTASERPLGGSPQSLLQRHSSSVKSSSPLAGEPIRGYRIRSSLDTTASQSESTSASAASSVHEPTVEPLTFGKTRSAQYADKPYVESGGISIRSSDATESDKRRGTVLLRGGFGQFDQQTPSTREKSPLTSCGSGSPAGSNRSLQSPRAPAERELSTRYRQEGERNLSLGNFHVAPILSAGAQPLDQGVRSWTSRRSLRATATDTEAGLYATPTTNIMYTAPASLESRRLHLLPGEQRRATSTGNEAYTPTLCERGDRARRSPPSLSHKASEDGDDTIVGNLELSGM</sequence>
<name>A0A8H3TQ69_9TREE</name>
<dbReference type="GO" id="GO:0000407">
    <property type="term" value="C:phagophore assembly site"/>
    <property type="evidence" value="ECO:0007669"/>
    <property type="project" value="TreeGrafter"/>
</dbReference>
<reference evidence="6" key="1">
    <citation type="submission" date="2020-07" db="EMBL/GenBank/DDBJ databases">
        <title>Draft Genome Sequence of a Deep-Sea Yeast, Naganishia (Cryptococcus) liquefaciens strain N6.</title>
        <authorList>
            <person name="Han Y.W."/>
            <person name="Kajitani R."/>
            <person name="Morimoto H."/>
            <person name="Parhat M."/>
            <person name="Tsubouchi H."/>
            <person name="Bakenova O."/>
            <person name="Ogata M."/>
            <person name="Argunhan B."/>
            <person name="Aoki R."/>
            <person name="Kajiwara S."/>
            <person name="Itoh T."/>
            <person name="Iwasaki H."/>
        </authorList>
    </citation>
    <scope>NUCLEOTIDE SEQUENCE</scope>
    <source>
        <strain evidence="6">N6</strain>
    </source>
</reference>